<dbReference type="InterPro" id="IPR001711">
    <property type="entry name" value="PLipase_C_Pinositol-sp_Y"/>
</dbReference>
<evidence type="ECO:0000256" key="5">
    <source>
        <dbReference type="ARBA" id="ARBA00023098"/>
    </source>
</evidence>
<organism evidence="12 13">
    <name type="scientific">Dacryopinax primogenitus (strain DJM 731)</name>
    <name type="common">Brown rot fungus</name>
    <dbReference type="NCBI Taxonomy" id="1858805"/>
    <lineage>
        <taxon>Eukaryota</taxon>
        <taxon>Fungi</taxon>
        <taxon>Dikarya</taxon>
        <taxon>Basidiomycota</taxon>
        <taxon>Agaricomycotina</taxon>
        <taxon>Dacrymycetes</taxon>
        <taxon>Dacrymycetales</taxon>
        <taxon>Dacrymycetaceae</taxon>
        <taxon>Dacryopinax</taxon>
    </lineage>
</organism>
<dbReference type="CDD" id="cd00275">
    <property type="entry name" value="C2_PLC_like"/>
    <property type="match status" value="1"/>
</dbReference>
<dbReference type="GO" id="GO:0016042">
    <property type="term" value="P:lipid catabolic process"/>
    <property type="evidence" value="ECO:0007669"/>
    <property type="project" value="UniProtKB-KW"/>
</dbReference>
<dbReference type="Gene3D" id="2.60.40.150">
    <property type="entry name" value="C2 domain"/>
    <property type="match status" value="1"/>
</dbReference>
<evidence type="ECO:0000313" key="12">
    <source>
        <dbReference type="EMBL" id="EJU01361.1"/>
    </source>
</evidence>
<keyword evidence="6" id="KW-0807">Transducer</keyword>
<name>M5FUF0_DACPD</name>
<reference evidence="12 13" key="1">
    <citation type="journal article" date="2012" name="Science">
        <title>The Paleozoic origin of enzymatic lignin decomposition reconstructed from 31 fungal genomes.</title>
        <authorList>
            <person name="Floudas D."/>
            <person name="Binder M."/>
            <person name="Riley R."/>
            <person name="Barry K."/>
            <person name="Blanchette R.A."/>
            <person name="Henrissat B."/>
            <person name="Martinez A.T."/>
            <person name="Otillar R."/>
            <person name="Spatafora J.W."/>
            <person name="Yadav J.S."/>
            <person name="Aerts A."/>
            <person name="Benoit I."/>
            <person name="Boyd A."/>
            <person name="Carlson A."/>
            <person name="Copeland A."/>
            <person name="Coutinho P.M."/>
            <person name="de Vries R.P."/>
            <person name="Ferreira P."/>
            <person name="Findley K."/>
            <person name="Foster B."/>
            <person name="Gaskell J."/>
            <person name="Glotzer D."/>
            <person name="Gorecki P."/>
            <person name="Heitman J."/>
            <person name="Hesse C."/>
            <person name="Hori C."/>
            <person name="Igarashi K."/>
            <person name="Jurgens J.A."/>
            <person name="Kallen N."/>
            <person name="Kersten P."/>
            <person name="Kohler A."/>
            <person name="Kuees U."/>
            <person name="Kumar T.K.A."/>
            <person name="Kuo A."/>
            <person name="LaButti K."/>
            <person name="Larrondo L.F."/>
            <person name="Lindquist E."/>
            <person name="Ling A."/>
            <person name="Lombard V."/>
            <person name="Lucas S."/>
            <person name="Lundell T."/>
            <person name="Martin R."/>
            <person name="McLaughlin D.J."/>
            <person name="Morgenstern I."/>
            <person name="Morin E."/>
            <person name="Murat C."/>
            <person name="Nagy L.G."/>
            <person name="Nolan M."/>
            <person name="Ohm R.A."/>
            <person name="Patyshakuliyeva A."/>
            <person name="Rokas A."/>
            <person name="Ruiz-Duenas F.J."/>
            <person name="Sabat G."/>
            <person name="Salamov A."/>
            <person name="Samejima M."/>
            <person name="Schmutz J."/>
            <person name="Slot J.C."/>
            <person name="St John F."/>
            <person name="Stenlid J."/>
            <person name="Sun H."/>
            <person name="Sun S."/>
            <person name="Syed K."/>
            <person name="Tsang A."/>
            <person name="Wiebenga A."/>
            <person name="Young D."/>
            <person name="Pisabarro A."/>
            <person name="Eastwood D.C."/>
            <person name="Martin F."/>
            <person name="Cullen D."/>
            <person name="Grigoriev I.V."/>
            <person name="Hibbett D.S."/>
        </authorList>
    </citation>
    <scope>NUCLEOTIDE SEQUENCE [LARGE SCALE GENOMIC DNA]</scope>
    <source>
        <strain evidence="12 13">DJM-731 SS1</strain>
    </source>
</reference>
<evidence type="ECO:0000259" key="11">
    <source>
        <dbReference type="PROSITE" id="PS50222"/>
    </source>
</evidence>
<dbReference type="SUPFAM" id="SSF50729">
    <property type="entry name" value="PH domain-like"/>
    <property type="match status" value="1"/>
</dbReference>
<dbReference type="PROSITE" id="PS50222">
    <property type="entry name" value="EF_HAND_2"/>
    <property type="match status" value="2"/>
</dbReference>
<dbReference type="Pfam" id="PF13499">
    <property type="entry name" value="EF-hand_7"/>
    <property type="match status" value="1"/>
</dbReference>
<dbReference type="SUPFAM" id="SSF51695">
    <property type="entry name" value="PLC-like phosphodiesterases"/>
    <property type="match status" value="1"/>
</dbReference>
<dbReference type="InterPro" id="IPR011993">
    <property type="entry name" value="PH-like_dom_sf"/>
</dbReference>
<keyword evidence="2 7" id="KW-0378">Hydrolase</keyword>
<dbReference type="EC" id="3.1.4.11" evidence="1 7"/>
<dbReference type="PANTHER" id="PTHR10336">
    <property type="entry name" value="PHOSPHOINOSITIDE-SPECIFIC PHOSPHOLIPASE C FAMILY PROTEIN"/>
    <property type="match status" value="1"/>
</dbReference>
<dbReference type="InterPro" id="IPR000909">
    <property type="entry name" value="PLipase_C_PInositol-sp_X_dom"/>
</dbReference>
<dbReference type="SMART" id="SM00148">
    <property type="entry name" value="PLCXc"/>
    <property type="match status" value="1"/>
</dbReference>
<comment type="catalytic activity">
    <reaction evidence="7">
        <text>a 1,2-diacyl-sn-glycero-3-phospho-(1D-myo-inositol-4,5-bisphosphate) + H2O = 1D-myo-inositol 1,4,5-trisphosphate + a 1,2-diacyl-sn-glycerol + H(+)</text>
        <dbReference type="Rhea" id="RHEA:33179"/>
        <dbReference type="ChEBI" id="CHEBI:15377"/>
        <dbReference type="ChEBI" id="CHEBI:15378"/>
        <dbReference type="ChEBI" id="CHEBI:17815"/>
        <dbReference type="ChEBI" id="CHEBI:58456"/>
        <dbReference type="ChEBI" id="CHEBI:203600"/>
        <dbReference type="EC" id="3.1.4.11"/>
    </reaction>
</comment>
<keyword evidence="13" id="KW-1185">Reference proteome</keyword>
<dbReference type="InterPro" id="IPR001192">
    <property type="entry name" value="PI-PLC_fam"/>
</dbReference>
<feature type="domain" description="PI-PLC Y-box" evidence="10">
    <location>
        <begin position="673"/>
        <end position="788"/>
    </location>
</feature>
<evidence type="ECO:0000313" key="13">
    <source>
        <dbReference type="Proteomes" id="UP000030653"/>
    </source>
</evidence>
<dbReference type="CDD" id="cd08598">
    <property type="entry name" value="PI-PLC1c_yeast"/>
    <property type="match status" value="1"/>
</dbReference>
<dbReference type="HOGENOM" id="CLU_002738_1_2_1"/>
<dbReference type="OMA" id="MRTSWIS"/>
<evidence type="ECO:0000259" key="10">
    <source>
        <dbReference type="PROSITE" id="PS50008"/>
    </source>
</evidence>
<sequence length="960" mass="107522">MDSLVSLSEAQGRSPRSEKRRLSDSGLANAVKSLVIDRVRRTQSRERSLRSRSGSLDSRAAPPGYENVFHTENDDVFDSEEVHVPSLLVTGVALLKVNAKNIKQRVFRIDPDRGLILWESKKSGIVVIENIKEIRTNGPLSAGTAAYYRLHNPYFISIIYVMGGKYRALNLIAPTAELRHTWIITLRALVRERREMLGLPLPLTIGLDESYGSHSDGKTSDVLDAWERRRKAWLRRCWRSADADRSGYLEFREIEALCARLSVNSSKSDLKGMFEEADTTHRGSLDFPDFQRFIALLRRRPEVQRIYKHLLQQCNSAAFTWDVFLYFMRMSQEDTRSEEGLRTIFERYAIHYLSAPNTTDEFPTRTSTPLPPAFMPENTLHLSIASFSSFLLSLDNSPMVDSSTVVTHPMDRPLAEYFISSSHNTYLIGHQLVGESSVEGYIRALLSGCRTVEMDLYDGDLDPIVTHGRTLTSNVSVRDVCHAIAKYAFVASPYPVIISAEIHLSLKQQDAVVEIMKGIFGDMLIQTHLSEQPLTHLPSPEELKYRILLKAKNIYITTSSSGEVQQIELKTISTEEEISATELSSLSDPDALPPTPPPVYTPLTSPNNKSMLTNFLPMRLKKSSSDSASNAGEEMSPRSSILEGSQIVSEPLPSEAPSLPPSTSQTPKMSPHLLALLVYTVGVRWRGLNKKEHYAVEHMFSLSERAANKLMRTSMCELIKHNRSHLTRIYPAGTRLSSTNFEPHKFWASGAQLVALNWQTPDLGLMINSAMFNRNGRCGYVLKPPALRIKDKTLLSKREKLEFAVTIISGQQLPRKGDEARLNKAGGKAPADLFVEVSLHLPEWQANLTETSFARPPASSSTAKTQSLRTAVVHDNGFSPIWEARLSFTFDCVGDMKDVVFVSFAVRDTADTDDDAPLAVYVTSLANLRPGYRHLPLHDVQMSPYLFSTLFVHTAVRVVP</sequence>
<dbReference type="STRING" id="1858805.M5FUF0"/>
<evidence type="ECO:0000256" key="8">
    <source>
        <dbReference type="SAM" id="MobiDB-lite"/>
    </source>
</evidence>
<dbReference type="GO" id="GO:0004435">
    <property type="term" value="F:phosphatidylinositol-4,5-bisphosphate phospholipase C activity"/>
    <property type="evidence" value="ECO:0007669"/>
    <property type="project" value="UniProtKB-EC"/>
</dbReference>
<feature type="compositionally biased region" description="Low complexity" evidence="8">
    <location>
        <begin position="580"/>
        <end position="590"/>
    </location>
</feature>
<feature type="compositionally biased region" description="Polar residues" evidence="8">
    <location>
        <begin position="1"/>
        <end position="11"/>
    </location>
</feature>
<keyword evidence="4 7" id="KW-0442">Lipid degradation</keyword>
<dbReference type="SMART" id="SM00149">
    <property type="entry name" value="PLCYc"/>
    <property type="match status" value="1"/>
</dbReference>
<dbReference type="RefSeq" id="XP_040628258.1">
    <property type="nucleotide sequence ID" value="XM_040770220.1"/>
</dbReference>
<dbReference type="PANTHER" id="PTHR10336:SF36">
    <property type="entry name" value="1-PHOSPHATIDYLINOSITOL 4,5-BISPHOSPHATE PHOSPHODIESTERASE BETA-4"/>
    <property type="match status" value="1"/>
</dbReference>
<feature type="domain" description="EF-hand" evidence="11">
    <location>
        <begin position="229"/>
        <end position="264"/>
    </location>
</feature>
<dbReference type="EMBL" id="JH795864">
    <property type="protein sequence ID" value="EJU01361.1"/>
    <property type="molecule type" value="Genomic_DNA"/>
</dbReference>
<dbReference type="SMART" id="SM00239">
    <property type="entry name" value="C2"/>
    <property type="match status" value="1"/>
</dbReference>
<feature type="region of interest" description="Disordered" evidence="8">
    <location>
        <begin position="42"/>
        <end position="64"/>
    </location>
</feature>
<dbReference type="SUPFAM" id="SSF49562">
    <property type="entry name" value="C2 domain (Calcium/lipid-binding domain, CaLB)"/>
    <property type="match status" value="1"/>
</dbReference>
<evidence type="ECO:0000256" key="3">
    <source>
        <dbReference type="ARBA" id="ARBA00022837"/>
    </source>
</evidence>
<dbReference type="GeneID" id="63685282"/>
<dbReference type="PROSITE" id="PS50008">
    <property type="entry name" value="PIPLC_Y_DOMAIN"/>
    <property type="match status" value="1"/>
</dbReference>
<dbReference type="CDD" id="cd16207">
    <property type="entry name" value="EFh_ScPlc1p_like"/>
    <property type="match status" value="1"/>
</dbReference>
<evidence type="ECO:0000256" key="1">
    <source>
        <dbReference type="ARBA" id="ARBA00012368"/>
    </source>
</evidence>
<dbReference type="PROSITE" id="PS50004">
    <property type="entry name" value="C2"/>
    <property type="match status" value="1"/>
</dbReference>
<evidence type="ECO:0000256" key="2">
    <source>
        <dbReference type="ARBA" id="ARBA00022801"/>
    </source>
</evidence>
<dbReference type="InterPro" id="IPR018247">
    <property type="entry name" value="EF_Hand_1_Ca_BS"/>
</dbReference>
<keyword evidence="5 7" id="KW-0443">Lipid metabolism</keyword>
<dbReference type="InterPro" id="IPR035892">
    <property type="entry name" value="C2_domain_sf"/>
</dbReference>
<evidence type="ECO:0000256" key="6">
    <source>
        <dbReference type="ARBA" id="ARBA00023224"/>
    </source>
</evidence>
<dbReference type="PROSITE" id="PS00018">
    <property type="entry name" value="EF_HAND_1"/>
    <property type="match status" value="1"/>
</dbReference>
<dbReference type="SMART" id="SM00054">
    <property type="entry name" value="EFh"/>
    <property type="match status" value="2"/>
</dbReference>
<feature type="region of interest" description="Disordered" evidence="8">
    <location>
        <begin position="1"/>
        <end position="25"/>
    </location>
</feature>
<feature type="region of interest" description="Disordered" evidence="8">
    <location>
        <begin position="622"/>
        <end position="643"/>
    </location>
</feature>
<dbReference type="InterPro" id="IPR000008">
    <property type="entry name" value="C2_dom"/>
</dbReference>
<evidence type="ECO:0000256" key="4">
    <source>
        <dbReference type="ARBA" id="ARBA00022963"/>
    </source>
</evidence>
<dbReference type="Pfam" id="PF00388">
    <property type="entry name" value="PI-PLC-X"/>
    <property type="match status" value="1"/>
</dbReference>
<gene>
    <name evidence="12" type="ORF">DACRYDRAFT_116540</name>
</gene>
<dbReference type="PROSITE" id="PS50007">
    <property type="entry name" value="PIPLC_X_DOMAIN"/>
    <property type="match status" value="1"/>
</dbReference>
<dbReference type="AlphaFoldDB" id="M5FUF0"/>
<keyword evidence="3" id="KW-0106">Calcium</keyword>
<dbReference type="Gene3D" id="2.30.29.30">
    <property type="entry name" value="Pleckstrin-homology domain (PH domain)/Phosphotyrosine-binding domain (PTB)"/>
    <property type="match status" value="1"/>
</dbReference>
<dbReference type="InterPro" id="IPR002048">
    <property type="entry name" value="EF_hand_dom"/>
</dbReference>
<protein>
    <recommendedName>
        <fullName evidence="1 7">Phosphoinositide phospholipase C</fullName>
        <ecNumber evidence="1 7">3.1.4.11</ecNumber>
    </recommendedName>
</protein>
<dbReference type="PRINTS" id="PR00390">
    <property type="entry name" value="PHPHLIPASEC"/>
</dbReference>
<accession>M5FUF0</accession>
<dbReference type="InterPro" id="IPR011992">
    <property type="entry name" value="EF-hand-dom_pair"/>
</dbReference>
<dbReference type="GO" id="GO:0051209">
    <property type="term" value="P:release of sequestered calcium ion into cytosol"/>
    <property type="evidence" value="ECO:0007669"/>
    <property type="project" value="TreeGrafter"/>
</dbReference>
<feature type="domain" description="C2" evidence="9">
    <location>
        <begin position="783"/>
        <end position="939"/>
    </location>
</feature>
<evidence type="ECO:0000259" key="9">
    <source>
        <dbReference type="PROSITE" id="PS50004"/>
    </source>
</evidence>
<dbReference type="InterPro" id="IPR017946">
    <property type="entry name" value="PLC-like_Pdiesterase_TIM-brl"/>
</dbReference>
<dbReference type="GO" id="GO:0048015">
    <property type="term" value="P:phosphatidylinositol-mediated signaling"/>
    <property type="evidence" value="ECO:0007669"/>
    <property type="project" value="TreeGrafter"/>
</dbReference>
<feature type="compositionally biased region" description="Pro residues" evidence="8">
    <location>
        <begin position="591"/>
        <end position="600"/>
    </location>
</feature>
<dbReference type="OrthoDB" id="269822at2759"/>
<proteinExistence type="predicted"/>
<dbReference type="Proteomes" id="UP000030653">
    <property type="component" value="Unassembled WGS sequence"/>
</dbReference>
<evidence type="ECO:0000256" key="7">
    <source>
        <dbReference type="RuleBase" id="RU361133"/>
    </source>
</evidence>
<feature type="domain" description="EF-hand" evidence="11">
    <location>
        <begin position="265"/>
        <end position="300"/>
    </location>
</feature>
<dbReference type="Gene3D" id="3.20.20.190">
    <property type="entry name" value="Phosphatidylinositol (PI) phosphodiesterase"/>
    <property type="match status" value="2"/>
</dbReference>
<dbReference type="Gene3D" id="1.10.238.10">
    <property type="entry name" value="EF-hand"/>
    <property type="match status" value="1"/>
</dbReference>
<dbReference type="GO" id="GO:0005509">
    <property type="term" value="F:calcium ion binding"/>
    <property type="evidence" value="ECO:0007669"/>
    <property type="project" value="InterPro"/>
</dbReference>
<dbReference type="Pfam" id="PF00387">
    <property type="entry name" value="PI-PLC-Y"/>
    <property type="match status" value="1"/>
</dbReference>
<feature type="region of interest" description="Disordered" evidence="8">
    <location>
        <begin position="580"/>
        <end position="607"/>
    </location>
</feature>
<dbReference type="SUPFAM" id="SSF47473">
    <property type="entry name" value="EF-hand"/>
    <property type="match status" value="1"/>
</dbReference>